<sequence length="92" mass="10108">MGAITIKQAITILKENLDENDSRPTIPLGHDDLSPFPSFRTANVVEDAIIDALCSAKYNCYAPNFGIPPAKRYATALQVFGAKFEVCRADFE</sequence>
<name>A0ACC0ZGS9_9ROSI</name>
<protein>
    <submittedName>
        <fullName evidence="1">Uncharacterized protein</fullName>
    </submittedName>
</protein>
<accession>A0ACC0ZGS9</accession>
<organism evidence="1 2">
    <name type="scientific">Pistacia integerrima</name>
    <dbReference type="NCBI Taxonomy" id="434235"/>
    <lineage>
        <taxon>Eukaryota</taxon>
        <taxon>Viridiplantae</taxon>
        <taxon>Streptophyta</taxon>
        <taxon>Embryophyta</taxon>
        <taxon>Tracheophyta</taxon>
        <taxon>Spermatophyta</taxon>
        <taxon>Magnoliopsida</taxon>
        <taxon>eudicotyledons</taxon>
        <taxon>Gunneridae</taxon>
        <taxon>Pentapetalae</taxon>
        <taxon>rosids</taxon>
        <taxon>malvids</taxon>
        <taxon>Sapindales</taxon>
        <taxon>Anacardiaceae</taxon>
        <taxon>Pistacia</taxon>
    </lineage>
</organism>
<comment type="caution">
    <text evidence="1">The sequence shown here is derived from an EMBL/GenBank/DDBJ whole genome shotgun (WGS) entry which is preliminary data.</text>
</comment>
<dbReference type="Proteomes" id="UP001163603">
    <property type="component" value="Chromosome 1"/>
</dbReference>
<dbReference type="EMBL" id="CM047736">
    <property type="protein sequence ID" value="KAJ0052421.1"/>
    <property type="molecule type" value="Genomic_DNA"/>
</dbReference>
<reference evidence="2" key="1">
    <citation type="journal article" date="2023" name="G3 (Bethesda)">
        <title>Genome assembly and association tests identify interacting loci associated with vigor, precocity, and sex in interspecific pistachio rootstocks.</title>
        <authorList>
            <person name="Palmer W."/>
            <person name="Jacygrad E."/>
            <person name="Sagayaradj S."/>
            <person name="Cavanaugh K."/>
            <person name="Han R."/>
            <person name="Bertier L."/>
            <person name="Beede B."/>
            <person name="Kafkas S."/>
            <person name="Golino D."/>
            <person name="Preece J."/>
            <person name="Michelmore R."/>
        </authorList>
    </citation>
    <scope>NUCLEOTIDE SEQUENCE [LARGE SCALE GENOMIC DNA]</scope>
</reference>
<proteinExistence type="predicted"/>
<gene>
    <name evidence="1" type="ORF">Pint_02311</name>
</gene>
<evidence type="ECO:0000313" key="1">
    <source>
        <dbReference type="EMBL" id="KAJ0052421.1"/>
    </source>
</evidence>
<evidence type="ECO:0000313" key="2">
    <source>
        <dbReference type="Proteomes" id="UP001163603"/>
    </source>
</evidence>
<keyword evidence="2" id="KW-1185">Reference proteome</keyword>